<evidence type="ECO:0000313" key="2">
    <source>
        <dbReference type="Proteomes" id="UP001642484"/>
    </source>
</evidence>
<dbReference type="Proteomes" id="UP001642484">
    <property type="component" value="Unassembled WGS sequence"/>
</dbReference>
<keyword evidence="2" id="KW-1185">Reference proteome</keyword>
<gene>
    <name evidence="1" type="ORF">CCMP2556_LOCUS16820</name>
</gene>
<feature type="non-terminal residue" evidence="1">
    <location>
        <position position="122"/>
    </location>
</feature>
<reference evidence="1 2" key="1">
    <citation type="submission" date="2024-02" db="EMBL/GenBank/DDBJ databases">
        <authorList>
            <person name="Chen Y."/>
            <person name="Shah S."/>
            <person name="Dougan E. K."/>
            <person name="Thang M."/>
            <person name="Chan C."/>
        </authorList>
    </citation>
    <scope>NUCLEOTIDE SEQUENCE [LARGE SCALE GENOMIC DNA]</scope>
</reference>
<dbReference type="EMBL" id="CAXAMN010009100">
    <property type="protein sequence ID" value="CAK9027624.1"/>
    <property type="molecule type" value="Genomic_DNA"/>
</dbReference>
<comment type="caution">
    <text evidence="1">The sequence shown here is derived from an EMBL/GenBank/DDBJ whole genome shotgun (WGS) entry which is preliminary data.</text>
</comment>
<organism evidence="1 2">
    <name type="scientific">Durusdinium trenchii</name>
    <dbReference type="NCBI Taxonomy" id="1381693"/>
    <lineage>
        <taxon>Eukaryota</taxon>
        <taxon>Sar</taxon>
        <taxon>Alveolata</taxon>
        <taxon>Dinophyceae</taxon>
        <taxon>Suessiales</taxon>
        <taxon>Symbiodiniaceae</taxon>
        <taxon>Durusdinium</taxon>
    </lineage>
</organism>
<evidence type="ECO:0000313" key="1">
    <source>
        <dbReference type="EMBL" id="CAK9027624.1"/>
    </source>
</evidence>
<accession>A0ABP0KNU7</accession>
<proteinExistence type="predicted"/>
<name>A0ABP0KNU7_9DINO</name>
<protein>
    <submittedName>
        <fullName evidence="1">Uncharacterized protein</fullName>
    </submittedName>
</protein>
<sequence>MQLVAACSGIPAEKLEARYRLEAEANDFSDNLFDEKDLPVLEEDVDAVEACEAELSEDRTETGFKSVLKEINEVAAAEANGEQEAADMPDPDLGLPDGEQLIALTSLDVSQDDQEPDKACKT</sequence>